<dbReference type="AlphaFoldDB" id="A0AAV0EL22"/>
<comment type="caution">
    <text evidence="2">The sequence shown here is derived from an EMBL/GenBank/DDBJ whole genome shotgun (WGS) entry which is preliminary data.</text>
</comment>
<evidence type="ECO:0000313" key="3">
    <source>
        <dbReference type="EMBL" id="CAH9133668.1"/>
    </source>
</evidence>
<evidence type="ECO:0000256" key="1">
    <source>
        <dbReference type="SAM" id="MobiDB-lite"/>
    </source>
</evidence>
<gene>
    <name evidence="2" type="ORF">CEPIT_LOCUS25089</name>
    <name evidence="3" type="ORF">CEPIT_LOCUS33121</name>
</gene>
<feature type="compositionally biased region" description="Polar residues" evidence="1">
    <location>
        <begin position="89"/>
        <end position="103"/>
    </location>
</feature>
<name>A0AAV0EL22_9ASTE</name>
<evidence type="ECO:0000313" key="4">
    <source>
        <dbReference type="Proteomes" id="UP001152523"/>
    </source>
</evidence>
<sequence length="103" mass="11834">MSSSDETTTLYYIRQLKKSMQRLEKRVKKQGISIIKLNRSMQRMRKLLKRKGTSLLKLKRKLKVRCGSDFDTSSSDGSEKSDSEEEFDIQNTNEGDVATSTAH</sequence>
<keyword evidence="4" id="KW-1185">Reference proteome</keyword>
<proteinExistence type="predicted"/>
<evidence type="ECO:0000313" key="2">
    <source>
        <dbReference type="EMBL" id="CAH9123275.1"/>
    </source>
</evidence>
<dbReference type="EMBL" id="CAMAPF010000977">
    <property type="protein sequence ID" value="CAH9133668.1"/>
    <property type="molecule type" value="Genomic_DNA"/>
</dbReference>
<protein>
    <submittedName>
        <fullName evidence="2">Uncharacterized protein</fullName>
    </submittedName>
</protein>
<feature type="compositionally biased region" description="Low complexity" evidence="1">
    <location>
        <begin position="67"/>
        <end position="76"/>
    </location>
</feature>
<organism evidence="2 4">
    <name type="scientific">Cuscuta epithymum</name>
    <dbReference type="NCBI Taxonomy" id="186058"/>
    <lineage>
        <taxon>Eukaryota</taxon>
        <taxon>Viridiplantae</taxon>
        <taxon>Streptophyta</taxon>
        <taxon>Embryophyta</taxon>
        <taxon>Tracheophyta</taxon>
        <taxon>Spermatophyta</taxon>
        <taxon>Magnoliopsida</taxon>
        <taxon>eudicotyledons</taxon>
        <taxon>Gunneridae</taxon>
        <taxon>Pentapetalae</taxon>
        <taxon>asterids</taxon>
        <taxon>lamiids</taxon>
        <taxon>Solanales</taxon>
        <taxon>Convolvulaceae</taxon>
        <taxon>Cuscuteae</taxon>
        <taxon>Cuscuta</taxon>
        <taxon>Cuscuta subgen. Cuscuta</taxon>
    </lineage>
</organism>
<dbReference type="Proteomes" id="UP001152523">
    <property type="component" value="Unassembled WGS sequence"/>
</dbReference>
<feature type="region of interest" description="Disordered" evidence="1">
    <location>
        <begin position="67"/>
        <end position="103"/>
    </location>
</feature>
<accession>A0AAV0EL22</accession>
<reference evidence="2" key="1">
    <citation type="submission" date="2022-07" db="EMBL/GenBank/DDBJ databases">
        <authorList>
            <person name="Macas J."/>
            <person name="Novak P."/>
            <person name="Neumann P."/>
        </authorList>
    </citation>
    <scope>NUCLEOTIDE SEQUENCE</scope>
</reference>
<dbReference type="EMBL" id="CAMAPF010000930">
    <property type="protein sequence ID" value="CAH9123275.1"/>
    <property type="molecule type" value="Genomic_DNA"/>
</dbReference>